<evidence type="ECO:0000256" key="5">
    <source>
        <dbReference type="ARBA" id="ARBA00022692"/>
    </source>
</evidence>
<comment type="caution">
    <text evidence="9">The sequence shown here is derived from an EMBL/GenBank/DDBJ whole genome shotgun (WGS) entry which is preliminary data.</text>
</comment>
<name>A0A432ZAG2_9GAMM</name>
<proteinExistence type="inferred from homology"/>
<dbReference type="PROSITE" id="PS00872">
    <property type="entry name" value="NA_GALACTOSIDE_SYMP"/>
    <property type="match status" value="1"/>
</dbReference>
<feature type="transmembrane region" description="Helical" evidence="8">
    <location>
        <begin position="136"/>
        <end position="159"/>
    </location>
</feature>
<sequence>MAKLIVRPSPSKRPNCISPNLSCEDVNVTQSISRLRLIGFSVGAVGTGLFSTTPTVLLLFYLTQLKGVEAGLAGLALLIPKLWDMVTDPAIGRWSDAANSKYGRRLPFMLAGTLLMPLGLIMMFSVPESATADTAFWFVLVAYLFSATAYTLFSVPYITIPAELSRDPDERLKIMSYRTAGVMLGIIAGSGLPPFLISYFGETVAAYQQTAMILAGICVVFMLISIGSIASLKLLEPVQQQRLRFVQQLRQVMTPLFSYLVVTHVLQIIAVGILLACASYLAIFVNGLSGAAAGSFLTATFATATVAMPLWRRISTATSRVMAFALGTAVYTCVAVVMLWQGTATPYGLFVGLGIGFGLGFAAIQMIPYALLTDTIHQHGANHGFGAEGIFTGIWTATEKLGLALAPFLVGVALQAGGFISGAPKQTPFAIDTILFVATLLPALLMLLSLGSLLAFQKHFARQQVAGSH</sequence>
<evidence type="ECO:0000256" key="4">
    <source>
        <dbReference type="ARBA" id="ARBA00022475"/>
    </source>
</evidence>
<protein>
    <recommendedName>
        <fullName evidence="11">MFS transporter</fullName>
    </recommendedName>
</protein>
<evidence type="ECO:0000313" key="9">
    <source>
        <dbReference type="EMBL" id="RUO74947.1"/>
    </source>
</evidence>
<dbReference type="InterPro" id="IPR018043">
    <property type="entry name" value="Na/Gal_symport_CS"/>
</dbReference>
<feature type="transmembrane region" description="Helical" evidence="8">
    <location>
        <begin position="291"/>
        <end position="311"/>
    </location>
</feature>
<dbReference type="Proteomes" id="UP000287022">
    <property type="component" value="Unassembled WGS sequence"/>
</dbReference>
<keyword evidence="3" id="KW-0813">Transport</keyword>
<feature type="transmembrane region" description="Helical" evidence="8">
    <location>
        <begin position="347"/>
        <end position="372"/>
    </location>
</feature>
<evidence type="ECO:0000256" key="7">
    <source>
        <dbReference type="ARBA" id="ARBA00023136"/>
    </source>
</evidence>
<dbReference type="EMBL" id="PIQE01000001">
    <property type="protein sequence ID" value="RUO74947.1"/>
    <property type="molecule type" value="Genomic_DNA"/>
</dbReference>
<keyword evidence="7 8" id="KW-0472">Membrane</keyword>
<reference evidence="10" key="1">
    <citation type="journal article" date="2018" name="Front. Microbiol.">
        <title>Genome-Based Analysis Reveals the Taxonomy and Diversity of the Family Idiomarinaceae.</title>
        <authorList>
            <person name="Liu Y."/>
            <person name="Lai Q."/>
            <person name="Shao Z."/>
        </authorList>
    </citation>
    <scope>NUCLEOTIDE SEQUENCE [LARGE SCALE GENOMIC DNA]</scope>
    <source>
        <strain evidence="10">c121</strain>
    </source>
</reference>
<evidence type="ECO:0000256" key="1">
    <source>
        <dbReference type="ARBA" id="ARBA00004651"/>
    </source>
</evidence>
<dbReference type="GO" id="GO:0006814">
    <property type="term" value="P:sodium ion transport"/>
    <property type="evidence" value="ECO:0007669"/>
    <property type="project" value="InterPro"/>
</dbReference>
<dbReference type="AlphaFoldDB" id="A0A432ZAG2"/>
<dbReference type="PANTHER" id="PTHR11328">
    <property type="entry name" value="MAJOR FACILITATOR SUPERFAMILY DOMAIN-CONTAINING PROTEIN"/>
    <property type="match status" value="1"/>
</dbReference>
<feature type="transmembrane region" description="Helical" evidence="8">
    <location>
        <begin position="106"/>
        <end position="124"/>
    </location>
</feature>
<dbReference type="PANTHER" id="PTHR11328:SF24">
    <property type="entry name" value="MAJOR FACILITATOR SUPERFAMILY (MFS) PROFILE DOMAIN-CONTAINING PROTEIN"/>
    <property type="match status" value="1"/>
</dbReference>
<evidence type="ECO:0000256" key="6">
    <source>
        <dbReference type="ARBA" id="ARBA00022989"/>
    </source>
</evidence>
<evidence type="ECO:0000313" key="10">
    <source>
        <dbReference type="Proteomes" id="UP000287022"/>
    </source>
</evidence>
<keyword evidence="5 8" id="KW-0812">Transmembrane</keyword>
<keyword evidence="4" id="KW-1003">Cell membrane</keyword>
<comment type="similarity">
    <text evidence="2">Belongs to the sodium:galactoside symporter (TC 2.A.2) family.</text>
</comment>
<evidence type="ECO:0000256" key="3">
    <source>
        <dbReference type="ARBA" id="ARBA00022448"/>
    </source>
</evidence>
<feature type="transmembrane region" description="Helical" evidence="8">
    <location>
        <begin position="212"/>
        <end position="235"/>
    </location>
</feature>
<dbReference type="Gene3D" id="1.20.1250.20">
    <property type="entry name" value="MFS general substrate transporter like domains"/>
    <property type="match status" value="2"/>
</dbReference>
<gene>
    <name evidence="9" type="ORF">CWI80_06365</name>
</gene>
<dbReference type="GO" id="GO:0008643">
    <property type="term" value="P:carbohydrate transport"/>
    <property type="evidence" value="ECO:0007669"/>
    <property type="project" value="InterPro"/>
</dbReference>
<dbReference type="SUPFAM" id="SSF103473">
    <property type="entry name" value="MFS general substrate transporter"/>
    <property type="match status" value="1"/>
</dbReference>
<feature type="transmembrane region" description="Helical" evidence="8">
    <location>
        <begin position="256"/>
        <end position="285"/>
    </location>
</feature>
<dbReference type="InterPro" id="IPR036259">
    <property type="entry name" value="MFS_trans_sf"/>
</dbReference>
<dbReference type="STRING" id="1122124.GCA_000423165_00141"/>
<comment type="subcellular location">
    <subcellularLocation>
        <location evidence="1">Cell membrane</location>
        <topology evidence="1">Multi-pass membrane protein</topology>
    </subcellularLocation>
</comment>
<evidence type="ECO:0000256" key="8">
    <source>
        <dbReference type="SAM" id="Phobius"/>
    </source>
</evidence>
<feature type="transmembrane region" description="Helical" evidence="8">
    <location>
        <begin position="37"/>
        <end position="62"/>
    </location>
</feature>
<organism evidence="9 10">
    <name type="scientific">Pseudidiomarina sediminum</name>
    <dbReference type="NCBI Taxonomy" id="431675"/>
    <lineage>
        <taxon>Bacteria</taxon>
        <taxon>Pseudomonadati</taxon>
        <taxon>Pseudomonadota</taxon>
        <taxon>Gammaproteobacteria</taxon>
        <taxon>Alteromonadales</taxon>
        <taxon>Idiomarinaceae</taxon>
        <taxon>Pseudidiomarina</taxon>
    </lineage>
</organism>
<accession>A0A432ZAG2</accession>
<keyword evidence="10" id="KW-1185">Reference proteome</keyword>
<feature type="transmembrane region" description="Helical" evidence="8">
    <location>
        <begin position="434"/>
        <end position="456"/>
    </location>
</feature>
<dbReference type="Pfam" id="PF13347">
    <property type="entry name" value="MFS_2"/>
    <property type="match status" value="1"/>
</dbReference>
<keyword evidence="6 8" id="KW-1133">Transmembrane helix</keyword>
<dbReference type="GO" id="GO:0015293">
    <property type="term" value="F:symporter activity"/>
    <property type="evidence" value="ECO:0007669"/>
    <property type="project" value="InterPro"/>
</dbReference>
<evidence type="ECO:0008006" key="11">
    <source>
        <dbReference type="Google" id="ProtNLM"/>
    </source>
</evidence>
<dbReference type="InterPro" id="IPR039672">
    <property type="entry name" value="MFS_2"/>
</dbReference>
<feature type="transmembrane region" description="Helical" evidence="8">
    <location>
        <begin position="180"/>
        <end position="200"/>
    </location>
</feature>
<evidence type="ECO:0000256" key="2">
    <source>
        <dbReference type="ARBA" id="ARBA00009617"/>
    </source>
</evidence>
<dbReference type="GO" id="GO:0005886">
    <property type="term" value="C:plasma membrane"/>
    <property type="evidence" value="ECO:0007669"/>
    <property type="project" value="UniProtKB-SubCell"/>
</dbReference>
<feature type="transmembrane region" description="Helical" evidence="8">
    <location>
        <begin position="401"/>
        <end position="422"/>
    </location>
</feature>
<feature type="transmembrane region" description="Helical" evidence="8">
    <location>
        <begin position="323"/>
        <end position="341"/>
    </location>
</feature>